<evidence type="ECO:0000313" key="6">
    <source>
        <dbReference type="Proteomes" id="UP000325945"/>
    </source>
</evidence>
<dbReference type="PANTHER" id="PTHR31644:SF2">
    <property type="entry name" value="TRANSCRIPTIONAL ACTIVATOR ARO80-RELATED"/>
    <property type="match status" value="1"/>
</dbReference>
<dbReference type="InterPro" id="IPR001138">
    <property type="entry name" value="Zn2Cys6_DnaBD"/>
</dbReference>
<keyword evidence="3" id="KW-0539">Nucleus</keyword>
<organism evidence="5 6">
    <name type="scientific">Aspergillus sergii</name>
    <dbReference type="NCBI Taxonomy" id="1034303"/>
    <lineage>
        <taxon>Eukaryota</taxon>
        <taxon>Fungi</taxon>
        <taxon>Dikarya</taxon>
        <taxon>Ascomycota</taxon>
        <taxon>Pezizomycotina</taxon>
        <taxon>Eurotiomycetes</taxon>
        <taxon>Eurotiomycetidae</taxon>
        <taxon>Eurotiales</taxon>
        <taxon>Aspergillaceae</taxon>
        <taxon>Aspergillus</taxon>
        <taxon>Aspergillus subgen. Circumdati</taxon>
    </lineage>
</organism>
<dbReference type="GO" id="GO:0009074">
    <property type="term" value="P:aromatic amino acid family catabolic process"/>
    <property type="evidence" value="ECO:0007669"/>
    <property type="project" value="TreeGrafter"/>
</dbReference>
<dbReference type="GO" id="GO:0045944">
    <property type="term" value="P:positive regulation of transcription by RNA polymerase II"/>
    <property type="evidence" value="ECO:0007669"/>
    <property type="project" value="TreeGrafter"/>
</dbReference>
<evidence type="ECO:0000256" key="1">
    <source>
        <dbReference type="ARBA" id="ARBA00023015"/>
    </source>
</evidence>
<feature type="compositionally biased region" description="Polar residues" evidence="4">
    <location>
        <begin position="700"/>
        <end position="717"/>
    </location>
</feature>
<reference evidence="6" key="1">
    <citation type="submission" date="2019-04" db="EMBL/GenBank/DDBJ databases">
        <title>Friends and foes A comparative genomics studyof 23 Aspergillus species from section Flavi.</title>
        <authorList>
            <consortium name="DOE Joint Genome Institute"/>
            <person name="Kjaerbolling I."/>
            <person name="Vesth T."/>
            <person name="Frisvad J.C."/>
            <person name="Nybo J.L."/>
            <person name="Theobald S."/>
            <person name="Kildgaard S."/>
            <person name="Isbrandt T."/>
            <person name="Kuo A."/>
            <person name="Sato A."/>
            <person name="Lyhne E.K."/>
            <person name="Kogle M.E."/>
            <person name="Wiebenga A."/>
            <person name="Kun R.S."/>
            <person name="Lubbers R.J."/>
            <person name="Makela M.R."/>
            <person name="Barry K."/>
            <person name="Chovatia M."/>
            <person name="Clum A."/>
            <person name="Daum C."/>
            <person name="Haridas S."/>
            <person name="He G."/>
            <person name="LaButti K."/>
            <person name="Lipzen A."/>
            <person name="Mondo S."/>
            <person name="Riley R."/>
            <person name="Salamov A."/>
            <person name="Simmons B.A."/>
            <person name="Magnuson J.K."/>
            <person name="Henrissat B."/>
            <person name="Mortensen U.H."/>
            <person name="Larsen T.O."/>
            <person name="Devries R.P."/>
            <person name="Grigoriev I.V."/>
            <person name="Machida M."/>
            <person name="Baker S.E."/>
            <person name="Andersen M.R."/>
        </authorList>
    </citation>
    <scope>NUCLEOTIDE SEQUENCE [LARGE SCALE GENOMIC DNA]</scope>
    <source>
        <strain evidence="6">CBS 130017</strain>
    </source>
</reference>
<evidence type="ECO:0000256" key="2">
    <source>
        <dbReference type="ARBA" id="ARBA00023163"/>
    </source>
</evidence>
<evidence type="ECO:0000256" key="4">
    <source>
        <dbReference type="SAM" id="MobiDB-lite"/>
    </source>
</evidence>
<name>A0A5N6X2N8_9EURO</name>
<feature type="region of interest" description="Disordered" evidence="4">
    <location>
        <begin position="115"/>
        <end position="144"/>
    </location>
</feature>
<sequence length="717" mass="80628">MSSLPQRGASDPNIPGPGAVRRSYKACTACQSRKVRCSVKNRSAGTADGKCCVFDIKTRTYNTASRTRKAQEKRARVAALEKPPSRQSLESNDQFSVRSSADALLFLSDAAARHGGTTVSPRSPLDSAGQHYSNPSPPSGSSADMDVAEMLRVSLHAQVQSPWGNPELQDKVSTFQCRLFRESIGLPHEALAYVFFFSTELYPFFPFMPHTYYACITSHTPDLQGIRLLFEEDDLLLGCIITVSSRYYHLPSPVIGGYERGNEIHNRCWLWLRNQLSRVLFEGSTPQSLLSVIEVLLMLAEWLPKPIHALVDNTDVRVHDNGGRPTGEFVSKVILQPAFRTDQVSWSYVGNAFLLLRSLPPNRRVCSIMKTSNRYLLALFSCLIMSQSLARRLGLQPLMRFEDVDLVQVSQAFHERILRLLEFKSVSERSPDLSLGLSDQFHEAFVNLMKLLARAQEVLHPPGGDGTVKPKAQSPGMSLRLLTLMQHFDDLNKRWKAQNVGLFEADAPGMSSFSKLMLRVDVEYLRLYEFSASLGIYLKHVAAGEDISVLSGRRFIIPSDKNWEFPPTSLAYYIEQAIDAADTLLRLMLNFQSPTTKKTLRYASSRYYMKIVFAAVFLIQALRTGIPNREYQEMLIETLKRTVITLEACSIDAAHPAFRYSILLRRLMNDLRRPDVSDKNPIFTLTIGPRLPRVPLPPISNETRANSRAPSSSSEQR</sequence>
<dbReference type="GO" id="GO:0000981">
    <property type="term" value="F:DNA-binding transcription factor activity, RNA polymerase II-specific"/>
    <property type="evidence" value="ECO:0007669"/>
    <property type="project" value="InterPro"/>
</dbReference>
<proteinExistence type="predicted"/>
<dbReference type="InterPro" id="IPR052780">
    <property type="entry name" value="AAA_Catabolism_Regulators"/>
</dbReference>
<dbReference type="EMBL" id="ML741791">
    <property type="protein sequence ID" value="KAE8327481.1"/>
    <property type="molecule type" value="Genomic_DNA"/>
</dbReference>
<evidence type="ECO:0008006" key="7">
    <source>
        <dbReference type="Google" id="ProtNLM"/>
    </source>
</evidence>
<dbReference type="CDD" id="cd00067">
    <property type="entry name" value="GAL4"/>
    <property type="match status" value="1"/>
</dbReference>
<keyword evidence="2" id="KW-0804">Transcription</keyword>
<dbReference type="PANTHER" id="PTHR31644">
    <property type="entry name" value="TRANSCRIPTIONAL ACTIVATOR ARO80-RELATED"/>
    <property type="match status" value="1"/>
</dbReference>
<dbReference type="Proteomes" id="UP000325945">
    <property type="component" value="Unassembled WGS sequence"/>
</dbReference>
<protein>
    <recommendedName>
        <fullName evidence="7">Zn(2)-C6 fungal-type domain-containing protein</fullName>
    </recommendedName>
</protein>
<gene>
    <name evidence="5" type="ORF">BDV39DRAFT_204798</name>
</gene>
<dbReference type="AlphaFoldDB" id="A0A5N6X2N8"/>
<keyword evidence="6" id="KW-1185">Reference proteome</keyword>
<accession>A0A5N6X2N8</accession>
<evidence type="ECO:0000313" key="5">
    <source>
        <dbReference type="EMBL" id="KAE8327481.1"/>
    </source>
</evidence>
<feature type="region of interest" description="Disordered" evidence="4">
    <location>
        <begin position="694"/>
        <end position="717"/>
    </location>
</feature>
<dbReference type="GO" id="GO:0005634">
    <property type="term" value="C:nucleus"/>
    <property type="evidence" value="ECO:0007669"/>
    <property type="project" value="TreeGrafter"/>
</dbReference>
<feature type="compositionally biased region" description="Polar residues" evidence="4">
    <location>
        <begin position="130"/>
        <end position="142"/>
    </location>
</feature>
<keyword evidence="1" id="KW-0805">Transcription regulation</keyword>
<dbReference type="GO" id="GO:0008270">
    <property type="term" value="F:zinc ion binding"/>
    <property type="evidence" value="ECO:0007669"/>
    <property type="project" value="InterPro"/>
</dbReference>
<evidence type="ECO:0000256" key="3">
    <source>
        <dbReference type="ARBA" id="ARBA00023242"/>
    </source>
</evidence>